<dbReference type="EMBL" id="WBSO01000008">
    <property type="protein sequence ID" value="KAB8297505.1"/>
    <property type="molecule type" value="Genomic_DNA"/>
</dbReference>
<sequence length="307" mass="34612">MPHEPDSSTGSMNDYKRALISVVIPTLNAGDGIVHLLDALQAQRRKPDEILVVDSSSDDGTGEKVTQYRGIELLTIPREEFNHGATRDKALRHTHGDFVLFLTQDALPEDDQYIDSMVQAFADPAVAMVSGRQIARDDARPFERLVREYNYPAKSYTRSREDIPRMGIKAYFASDVCSAYRRSAYLQVGGFERVSTNEDMFIAAAFLHNDWKIAYCAEARVKHSHNFTLRQQYRRNFASAVEMELHKDSLRSANTTAEGARLMRSVVSQLWDSRQYGESMAFVVDCCARILGNKMGTAKGRRLADEA</sequence>
<gene>
    <name evidence="2" type="ORF">DSM100238_1221</name>
</gene>
<evidence type="ECO:0000313" key="2">
    <source>
        <dbReference type="EMBL" id="KAB8297505.1"/>
    </source>
</evidence>
<dbReference type="PANTHER" id="PTHR43685:SF13">
    <property type="entry name" value="O ANTIGEN BIOSYNTHESIS RHAMNOSYLTRANSFERASE RFBN"/>
    <property type="match status" value="1"/>
</dbReference>
<proteinExistence type="predicted"/>
<dbReference type="InterPro" id="IPR029044">
    <property type="entry name" value="Nucleotide-diphossugar_trans"/>
</dbReference>
<organism evidence="2 3">
    <name type="scientific">Bifidobacterium apri</name>
    <dbReference type="NCBI Taxonomy" id="1769423"/>
    <lineage>
        <taxon>Bacteria</taxon>
        <taxon>Bacillati</taxon>
        <taxon>Actinomycetota</taxon>
        <taxon>Actinomycetes</taxon>
        <taxon>Bifidobacteriales</taxon>
        <taxon>Bifidobacteriaceae</taxon>
        <taxon>Bifidobacterium</taxon>
    </lineage>
</organism>
<accession>A0A6A2VEQ0</accession>
<dbReference type="Pfam" id="PF00535">
    <property type="entry name" value="Glycos_transf_2"/>
    <property type="match status" value="1"/>
</dbReference>
<dbReference type="GO" id="GO:0044010">
    <property type="term" value="P:single-species biofilm formation"/>
    <property type="evidence" value="ECO:0007669"/>
    <property type="project" value="TreeGrafter"/>
</dbReference>
<keyword evidence="3" id="KW-1185">Reference proteome</keyword>
<evidence type="ECO:0000259" key="1">
    <source>
        <dbReference type="Pfam" id="PF00535"/>
    </source>
</evidence>
<dbReference type="InterPro" id="IPR050834">
    <property type="entry name" value="Glycosyltransf_2"/>
</dbReference>
<feature type="domain" description="Glycosyltransferase 2-like" evidence="1">
    <location>
        <begin position="21"/>
        <end position="185"/>
    </location>
</feature>
<dbReference type="InterPro" id="IPR001173">
    <property type="entry name" value="Glyco_trans_2-like"/>
</dbReference>
<dbReference type="GO" id="GO:0016740">
    <property type="term" value="F:transferase activity"/>
    <property type="evidence" value="ECO:0007669"/>
    <property type="project" value="UniProtKB-KW"/>
</dbReference>
<dbReference type="Proteomes" id="UP000440041">
    <property type="component" value="Unassembled WGS sequence"/>
</dbReference>
<evidence type="ECO:0000313" key="3">
    <source>
        <dbReference type="Proteomes" id="UP000440041"/>
    </source>
</evidence>
<protein>
    <submittedName>
        <fullName evidence="2">Glycosyl transferase family 2</fullName>
    </submittedName>
</protein>
<name>A0A6A2VEQ0_9BIFI</name>
<reference evidence="2 3" key="1">
    <citation type="submission" date="2019-09" db="EMBL/GenBank/DDBJ databases">
        <title>Characterization of the phylogenetic diversity of two novel species belonging to the genus Bifidobacterium: Bifidobacterium cebidarum sp. nov. and Bifidobacterium leontopitheci sp. nov.</title>
        <authorList>
            <person name="Lugli G.A."/>
            <person name="Duranti S."/>
            <person name="Milani C."/>
            <person name="Turroni F."/>
            <person name="Ventura M."/>
        </authorList>
    </citation>
    <scope>NUCLEOTIDE SEQUENCE [LARGE SCALE GENOMIC DNA]</scope>
    <source>
        <strain evidence="2 3">DSM 100238</strain>
    </source>
</reference>
<dbReference type="PANTHER" id="PTHR43685">
    <property type="entry name" value="GLYCOSYLTRANSFERASE"/>
    <property type="match status" value="1"/>
</dbReference>
<dbReference type="SUPFAM" id="SSF53448">
    <property type="entry name" value="Nucleotide-diphospho-sugar transferases"/>
    <property type="match status" value="1"/>
</dbReference>
<dbReference type="Gene3D" id="3.90.550.10">
    <property type="entry name" value="Spore Coat Polysaccharide Biosynthesis Protein SpsA, Chain A"/>
    <property type="match status" value="1"/>
</dbReference>
<keyword evidence="2" id="KW-0808">Transferase</keyword>
<dbReference type="AlphaFoldDB" id="A0A6A2VEQ0"/>
<comment type="caution">
    <text evidence="2">The sequence shown here is derived from an EMBL/GenBank/DDBJ whole genome shotgun (WGS) entry which is preliminary data.</text>
</comment>